<proteinExistence type="predicted"/>
<protein>
    <submittedName>
        <fullName evidence="1">Uncharacterized protein</fullName>
    </submittedName>
</protein>
<gene>
    <name evidence="1" type="ORF">EVAR_59321_1</name>
</gene>
<evidence type="ECO:0000313" key="2">
    <source>
        <dbReference type="Proteomes" id="UP000299102"/>
    </source>
</evidence>
<evidence type="ECO:0000313" key="1">
    <source>
        <dbReference type="EMBL" id="GBP77578.1"/>
    </source>
</evidence>
<dbReference type="OrthoDB" id="5824787at2759"/>
<comment type="caution">
    <text evidence="1">The sequence shown here is derived from an EMBL/GenBank/DDBJ whole genome shotgun (WGS) entry which is preliminary data.</text>
</comment>
<keyword evidence="2" id="KW-1185">Reference proteome</keyword>
<accession>A0A4C1YN53</accession>
<dbReference type="EMBL" id="BGZK01001337">
    <property type="protein sequence ID" value="GBP77578.1"/>
    <property type="molecule type" value="Genomic_DNA"/>
</dbReference>
<sequence length="185" mass="22007">MSDYRLEELEEALTSIKWDVIGLCEVRKLGEEIREYSEYIFYFYGNRKDNKQKIASISKKIQGSIRKHRKEERLSVLREQIEKIGGMNKGLKQLIEYTQWIPNMKTKSEKNKNEKLTAKRLSIVKVATDFYKKLYTETDSTLPAEEEKEIYEEEISCILKSEVIKLYNLKKAAKHLETTKYQMKY</sequence>
<name>A0A4C1YN53_EUMVA</name>
<organism evidence="1 2">
    <name type="scientific">Eumeta variegata</name>
    <name type="common">Bagworm moth</name>
    <name type="synonym">Eumeta japonica</name>
    <dbReference type="NCBI Taxonomy" id="151549"/>
    <lineage>
        <taxon>Eukaryota</taxon>
        <taxon>Metazoa</taxon>
        <taxon>Ecdysozoa</taxon>
        <taxon>Arthropoda</taxon>
        <taxon>Hexapoda</taxon>
        <taxon>Insecta</taxon>
        <taxon>Pterygota</taxon>
        <taxon>Neoptera</taxon>
        <taxon>Endopterygota</taxon>
        <taxon>Lepidoptera</taxon>
        <taxon>Glossata</taxon>
        <taxon>Ditrysia</taxon>
        <taxon>Tineoidea</taxon>
        <taxon>Psychidae</taxon>
        <taxon>Oiketicinae</taxon>
        <taxon>Eumeta</taxon>
    </lineage>
</organism>
<reference evidence="1 2" key="1">
    <citation type="journal article" date="2019" name="Commun. Biol.">
        <title>The bagworm genome reveals a unique fibroin gene that provides high tensile strength.</title>
        <authorList>
            <person name="Kono N."/>
            <person name="Nakamura H."/>
            <person name="Ohtoshi R."/>
            <person name="Tomita M."/>
            <person name="Numata K."/>
            <person name="Arakawa K."/>
        </authorList>
    </citation>
    <scope>NUCLEOTIDE SEQUENCE [LARGE SCALE GENOMIC DNA]</scope>
</reference>
<dbReference type="Proteomes" id="UP000299102">
    <property type="component" value="Unassembled WGS sequence"/>
</dbReference>
<dbReference type="AlphaFoldDB" id="A0A4C1YN53"/>